<dbReference type="Gene3D" id="3.40.50.10140">
    <property type="entry name" value="Toll/interleukin-1 receptor homology (TIR) domain"/>
    <property type="match status" value="1"/>
</dbReference>
<name>A0A0D8B8N4_9ACTN</name>
<evidence type="ECO:0000313" key="6">
    <source>
        <dbReference type="EMBL" id="KJE20653.1"/>
    </source>
</evidence>
<dbReference type="InterPro" id="IPR001680">
    <property type="entry name" value="WD40_rpt"/>
</dbReference>
<dbReference type="SUPFAM" id="SSF50978">
    <property type="entry name" value="WD40 repeat-like"/>
    <property type="match status" value="1"/>
</dbReference>
<dbReference type="InterPro" id="IPR001646">
    <property type="entry name" value="5peptide_repeat"/>
</dbReference>
<proteinExistence type="predicted"/>
<dbReference type="PROSITE" id="PS50294">
    <property type="entry name" value="WD_REPEATS_REGION"/>
    <property type="match status" value="5"/>
</dbReference>
<keyword evidence="2" id="KW-0677">Repeat</keyword>
<dbReference type="PROSITE" id="PS50082">
    <property type="entry name" value="WD_REPEATS_2"/>
    <property type="match status" value="4"/>
</dbReference>
<gene>
    <name evidence="6" type="ORF">FF36_05079</name>
</gene>
<dbReference type="InterPro" id="IPR036322">
    <property type="entry name" value="WD40_repeat_dom_sf"/>
</dbReference>
<dbReference type="CDD" id="cd00200">
    <property type="entry name" value="WD40"/>
    <property type="match status" value="1"/>
</dbReference>
<reference evidence="6 7" key="2">
    <citation type="journal article" date="2016" name="Genome Announc.">
        <title>Permanent Draft Genome Sequences for Two Variants of Frankia sp. Strain CpI1, the First Frankia Strain Isolated from Root Nodules of Comptonia peregrina.</title>
        <authorList>
            <person name="Oshone R."/>
            <person name="Hurst S.G.IV."/>
            <person name="Abebe-Akele F."/>
            <person name="Simpson S."/>
            <person name="Morris K."/>
            <person name="Thomas W.K."/>
            <person name="Tisa L.S."/>
        </authorList>
    </citation>
    <scope>NUCLEOTIDE SEQUENCE [LARGE SCALE GENOMIC DNA]</scope>
    <source>
        <strain evidence="7">CpI1-S</strain>
    </source>
</reference>
<dbReference type="PROSITE" id="PS00678">
    <property type="entry name" value="WD_REPEATS_1"/>
    <property type="match status" value="4"/>
</dbReference>
<dbReference type="Proteomes" id="UP000032545">
    <property type="component" value="Unassembled WGS sequence"/>
</dbReference>
<dbReference type="InterPro" id="IPR029052">
    <property type="entry name" value="Metallo-depent_PP-like"/>
</dbReference>
<dbReference type="Pfam" id="PF00805">
    <property type="entry name" value="Pentapeptide"/>
    <property type="match status" value="2"/>
</dbReference>
<dbReference type="EMBL" id="JYFN01000055">
    <property type="protein sequence ID" value="KJE20653.1"/>
    <property type="molecule type" value="Genomic_DNA"/>
</dbReference>
<dbReference type="InterPro" id="IPR020472">
    <property type="entry name" value="WD40_PAC1"/>
</dbReference>
<dbReference type="Gene3D" id="2.160.20.80">
    <property type="entry name" value="E3 ubiquitin-protein ligase SopA"/>
    <property type="match status" value="1"/>
</dbReference>
<feature type="repeat" description="WD" evidence="3">
    <location>
        <begin position="1480"/>
        <end position="1521"/>
    </location>
</feature>
<evidence type="ECO:0000256" key="1">
    <source>
        <dbReference type="ARBA" id="ARBA00022574"/>
    </source>
</evidence>
<dbReference type="InterPro" id="IPR035897">
    <property type="entry name" value="Toll_tir_struct_dom_sf"/>
</dbReference>
<accession>A0A0D8B8N4</accession>
<feature type="compositionally biased region" description="Pro residues" evidence="4">
    <location>
        <begin position="156"/>
        <end position="171"/>
    </location>
</feature>
<evidence type="ECO:0000259" key="5">
    <source>
        <dbReference type="PROSITE" id="PS50104"/>
    </source>
</evidence>
<dbReference type="SUPFAM" id="SSF141571">
    <property type="entry name" value="Pentapeptide repeat-like"/>
    <property type="match status" value="1"/>
</dbReference>
<sequence>MPNGVTRAWEHDFFISYTGDDRAWAEWIAWQLENLERTPGEPFRVFVQAWDFVAGTDFVTCMQDGLTRAERIVPVLSEAYLERSSYGQAEWQAGFRRDPLGAGRVIVPVRARLCTPTGLLAGRGYIDLVGLDEAAATATLAAQMHATVAGRARPATAPPFPGPPTLPPPPGADSRAGERRRRSISVLHLSDLRFGGSDETDGDAQSTLTPMLDDLRGLGAKRSGVDGHAAIADLMIVTGDLTRTASEDEFDRAHDFLAGLADGLGLARERIVVVPGDLDVNAALCKAYVALEDAYHRTAVPPHWPKWAFFAGFLRRLHGAEAEARFQQGHEWSVVAFPELKVVVAGLNSTMAQTHEVRTGEVGERQLSAVVKELDQGGWEGWLRIGAVHHGPASVAGTDAGALLHDGGELDRLLAPRLHLLLHGGHGDGRIGRLPAGLLAIPAGPGPADPRSADAAAAVQAPGPGRYQLIDIDAAGFERRSRVFAPGTPAGFEADDALSARVSLSLDPASETFGHDAWPAQDTVRASAEQAEPDDAFDADDSQRRRPAAVARPRDTLDELAEVARLHHRDAVVERVEAAGDTPTHLRGWRREGRIVELRLIGLVEGGADELAIESFAAEMTRAYLAFPLRLTDLVYTGDDPASPKLVAFARGRDVRLLSMPEYQGVFDLRDYRVRQTEELLSDPDYPPAAYVPQHIRRIDRSRTPVGGDALEMVLDWLATDDARFILVLGTFGHGKTFLARQLALAVPERLPHVDPMLIELGKLEKSFDLDLLAVQHLVDAGVRQPDLDAFRYMVREGRVVLIFDGFDELAARVTYARASAYLDGLLAILDGTGSAAGGGAAGPNRAKVVVTSRAEFFINDDDVLKKTGEKVERTLGRFIVRLEDFTPAQIERYLVGHFTRALTAGRPADETALAEAARQAATRLALIDDVDDLLELARNPRLLSFIVEIDDERLRAVRDRAASTGDGRVTRAALYAELVDQWLTYETKRSVELTLAGRRTAVRELAVAMWRGGEVAVDLARLTEIAAQVLRVMGRPSVLSVDETAHLLGSGTALRRDPDGRFSFIHRSVLEYLVAVEVAAGLAGAAQEATVSRRGAPPAEVVSAEAPATAGDLLAAEEMSGLMLDFLVDLAPRSRLIAWAESTASDPDAPAIARENAVLVARRLDVLLGNGARLAGIDLSGRDLSGRALRGADLQGANLTDARLDGADLRDADLRTAILGGASLRGTRLSGADLRGADLTGATLVDVVSEHVEAAGAVLDGARIEGGRHSGLILTDASLRGARLTGTVLAGADLSGANLSGATLTAVTVTDARVAGSHWSRAAVLGGSLGSAAGATELGAAAIPGSDEADTVTAPADAPQNSVAFSPDGSMLATAAADGTARLWDVATGQPLRTLTGHNGSVWSVAFSPDGTLLATAADDRTARLWDVATGRPLRTLTGHDGWVWAVAFSPDGILLATGATDGTARLWDVATGHPLRTLAGHDRPVRSVAFSPDGTLLATGAADGNATLWDIAFGQALRTFAGHEASVRSVAFSPDG</sequence>
<feature type="repeat" description="WD" evidence="3">
    <location>
        <begin position="1363"/>
        <end position="1395"/>
    </location>
</feature>
<feature type="region of interest" description="Disordered" evidence="4">
    <location>
        <begin position="512"/>
        <end position="552"/>
    </location>
</feature>
<dbReference type="PROSITE" id="PS50104">
    <property type="entry name" value="TIR"/>
    <property type="match status" value="1"/>
</dbReference>
<feature type="repeat" description="WD" evidence="3">
    <location>
        <begin position="1396"/>
        <end position="1437"/>
    </location>
</feature>
<feature type="non-terminal residue" evidence="6">
    <location>
        <position position="1538"/>
    </location>
</feature>
<dbReference type="GO" id="GO:0007165">
    <property type="term" value="P:signal transduction"/>
    <property type="evidence" value="ECO:0007669"/>
    <property type="project" value="InterPro"/>
</dbReference>
<evidence type="ECO:0000256" key="4">
    <source>
        <dbReference type="SAM" id="MobiDB-lite"/>
    </source>
</evidence>
<feature type="compositionally biased region" description="Acidic residues" evidence="4">
    <location>
        <begin position="531"/>
        <end position="540"/>
    </location>
</feature>
<comment type="caution">
    <text evidence="6">The sequence shown here is derived from an EMBL/GenBank/DDBJ whole genome shotgun (WGS) entry which is preliminary data.</text>
</comment>
<feature type="repeat" description="WD" evidence="3">
    <location>
        <begin position="1438"/>
        <end position="1479"/>
    </location>
</feature>
<reference evidence="7" key="1">
    <citation type="submission" date="2015-02" db="EMBL/GenBank/DDBJ databases">
        <title>Draft Genome of Frankia sp. CpI1-S.</title>
        <authorList>
            <person name="Oshone R.T."/>
            <person name="Ngom M."/>
            <person name="Ghodhbane-Gtari F."/>
            <person name="Gtari M."/>
            <person name="Morris K."/>
            <person name="Thomas K."/>
            <person name="Sen A."/>
            <person name="Tisa L.S."/>
        </authorList>
    </citation>
    <scope>NUCLEOTIDE SEQUENCE [LARGE SCALE GENOMIC DNA]</scope>
    <source>
        <strain evidence="7">CpI1-S</strain>
    </source>
</reference>
<dbReference type="OrthoDB" id="4336591at2"/>
<dbReference type="SUPFAM" id="SSF52540">
    <property type="entry name" value="P-loop containing nucleoside triphosphate hydrolases"/>
    <property type="match status" value="1"/>
</dbReference>
<dbReference type="SUPFAM" id="SSF52200">
    <property type="entry name" value="Toll/Interleukin receptor TIR domain"/>
    <property type="match status" value="1"/>
</dbReference>
<evidence type="ECO:0000256" key="3">
    <source>
        <dbReference type="PROSITE-ProRule" id="PRU00221"/>
    </source>
</evidence>
<keyword evidence="1 3" id="KW-0853">WD repeat</keyword>
<dbReference type="InterPro" id="IPR019775">
    <property type="entry name" value="WD40_repeat_CS"/>
</dbReference>
<dbReference type="SMART" id="SM00320">
    <property type="entry name" value="WD40"/>
    <property type="match status" value="4"/>
</dbReference>
<dbReference type="PRINTS" id="PR00320">
    <property type="entry name" value="GPROTEINBRPT"/>
</dbReference>
<dbReference type="PANTHER" id="PTHR19879">
    <property type="entry name" value="TRANSCRIPTION INITIATION FACTOR TFIID"/>
    <property type="match status" value="1"/>
</dbReference>
<dbReference type="Pfam" id="PF22739">
    <property type="entry name" value="NA-iREase3"/>
    <property type="match status" value="1"/>
</dbReference>
<organism evidence="6 7">
    <name type="scientific">Frankia torreyi</name>
    <dbReference type="NCBI Taxonomy" id="1856"/>
    <lineage>
        <taxon>Bacteria</taxon>
        <taxon>Bacillati</taxon>
        <taxon>Actinomycetota</taxon>
        <taxon>Actinomycetes</taxon>
        <taxon>Frankiales</taxon>
        <taxon>Frankiaceae</taxon>
        <taxon>Frankia</taxon>
    </lineage>
</organism>
<dbReference type="PANTHER" id="PTHR19879:SF9">
    <property type="entry name" value="TRANSCRIPTION INITIATION FACTOR TFIID SUBUNIT 5"/>
    <property type="match status" value="1"/>
</dbReference>
<protein>
    <submittedName>
        <fullName evidence="6">WD domain, G-beta repeat-containing protein,pentapeptide repeat protein</fullName>
    </submittedName>
</protein>
<dbReference type="InterPro" id="IPR027417">
    <property type="entry name" value="P-loop_NTPase"/>
</dbReference>
<dbReference type="InterPro" id="IPR054571">
    <property type="entry name" value="NA-iREase3_dom"/>
</dbReference>
<evidence type="ECO:0000256" key="2">
    <source>
        <dbReference type="ARBA" id="ARBA00022737"/>
    </source>
</evidence>
<feature type="domain" description="TIR" evidence="5">
    <location>
        <begin position="9"/>
        <end position="142"/>
    </location>
</feature>
<dbReference type="SUPFAM" id="SSF56300">
    <property type="entry name" value="Metallo-dependent phosphatases"/>
    <property type="match status" value="1"/>
</dbReference>
<dbReference type="Gene3D" id="3.40.50.300">
    <property type="entry name" value="P-loop containing nucleotide triphosphate hydrolases"/>
    <property type="match status" value="1"/>
</dbReference>
<dbReference type="InterPro" id="IPR015943">
    <property type="entry name" value="WD40/YVTN_repeat-like_dom_sf"/>
</dbReference>
<feature type="region of interest" description="Disordered" evidence="4">
    <location>
        <begin position="150"/>
        <end position="180"/>
    </location>
</feature>
<dbReference type="InterPro" id="IPR000157">
    <property type="entry name" value="TIR_dom"/>
</dbReference>
<evidence type="ECO:0000313" key="7">
    <source>
        <dbReference type="Proteomes" id="UP000032545"/>
    </source>
</evidence>
<keyword evidence="7" id="KW-1185">Reference proteome</keyword>
<dbReference type="Pfam" id="PF00400">
    <property type="entry name" value="WD40"/>
    <property type="match status" value="5"/>
</dbReference>
<dbReference type="Gene3D" id="2.130.10.10">
    <property type="entry name" value="YVTN repeat-like/Quinoprotein amine dehydrogenase"/>
    <property type="match status" value="2"/>
</dbReference>
<dbReference type="Pfam" id="PF13676">
    <property type="entry name" value="TIR_2"/>
    <property type="match status" value="1"/>
</dbReference>
<dbReference type="Gene3D" id="3.60.21.10">
    <property type="match status" value="1"/>
</dbReference>